<dbReference type="Proteomes" id="UP000014060">
    <property type="component" value="Unassembled WGS sequence"/>
</dbReference>
<sequence>MKNHIIVNGQILQTNKKWSHIKQGQKNSITGWLKVEYYQFIEVYLQKPKRYKEII</sequence>
<dbReference type="AlphaFoldDB" id="A0ABC9SPT9"/>
<evidence type="ECO:0000313" key="2">
    <source>
        <dbReference type="Proteomes" id="UP000014060"/>
    </source>
</evidence>
<name>A0ABC9SPT9_BACCE</name>
<protein>
    <submittedName>
        <fullName evidence="1">Uncharacterized protein</fullName>
    </submittedName>
</protein>
<evidence type="ECO:0000313" key="1">
    <source>
        <dbReference type="EMBL" id="EOQ57444.1"/>
    </source>
</evidence>
<proteinExistence type="predicted"/>
<reference evidence="1 2" key="1">
    <citation type="submission" date="2013-01" db="EMBL/GenBank/DDBJ databases">
        <title>The Genome Sequence of Bacillus cereus TIAC219.</title>
        <authorList>
            <consortium name="The Broad Institute Genome Sequencing Platform"/>
            <consortium name="The Broad Institute Genome Sequencing Center for Infectious Disease"/>
            <person name="Feldgarden M."/>
            <person name="Van der Auwera G.A."/>
            <person name="Mahillon J."/>
            <person name="Duprez V."/>
            <person name="Timmery S."/>
            <person name="Mattelet C."/>
            <person name="Dierick K."/>
            <person name="Sun M."/>
            <person name="Yu Z."/>
            <person name="Zhu L."/>
            <person name="Hu X."/>
            <person name="Shank E.B."/>
            <person name="Swiecicka I."/>
            <person name="Hansen B.M."/>
            <person name="Andrup L."/>
            <person name="Walker B."/>
            <person name="Young S.K."/>
            <person name="Zeng Q."/>
            <person name="Gargeya S."/>
            <person name="Fitzgerald M."/>
            <person name="Haas B."/>
            <person name="Abouelleil A."/>
            <person name="Alvarado L."/>
            <person name="Arachchi H.M."/>
            <person name="Berlin A.M."/>
            <person name="Chapman S.B."/>
            <person name="Dewar J."/>
            <person name="Goldberg J."/>
            <person name="Griggs A."/>
            <person name="Gujja S."/>
            <person name="Hansen M."/>
            <person name="Howarth C."/>
            <person name="Imamovic A."/>
            <person name="Larimer J."/>
            <person name="McCowan C."/>
            <person name="Murphy C."/>
            <person name="Neiman D."/>
            <person name="Pearson M."/>
            <person name="Priest M."/>
            <person name="Roberts A."/>
            <person name="Saif S."/>
            <person name="Shea T."/>
            <person name="Sisk P."/>
            <person name="Sykes S."/>
            <person name="Wortman J."/>
            <person name="Nusbaum C."/>
            <person name="Birren B."/>
        </authorList>
    </citation>
    <scope>NUCLEOTIDE SEQUENCE [LARGE SCALE GENOMIC DNA]</scope>
    <source>
        <strain evidence="1 2">TIAC219</strain>
    </source>
</reference>
<dbReference type="EMBL" id="AHCJ01000093">
    <property type="protein sequence ID" value="EOQ57444.1"/>
    <property type="molecule type" value="Genomic_DNA"/>
</dbReference>
<dbReference type="RefSeq" id="WP_000788507.1">
    <property type="nucleotide sequence ID" value="NZ_KB976017.1"/>
</dbReference>
<accession>A0ABC9SPT9</accession>
<comment type="caution">
    <text evidence="1">The sequence shown here is derived from an EMBL/GenBank/DDBJ whole genome shotgun (WGS) entry which is preliminary data.</text>
</comment>
<organism evidence="1 2">
    <name type="scientific">Bacillus cereus TIAC219</name>
    <dbReference type="NCBI Taxonomy" id="718222"/>
    <lineage>
        <taxon>Bacteria</taxon>
        <taxon>Bacillati</taxon>
        <taxon>Bacillota</taxon>
        <taxon>Bacilli</taxon>
        <taxon>Bacillales</taxon>
        <taxon>Bacillaceae</taxon>
        <taxon>Bacillus</taxon>
        <taxon>Bacillus cereus group</taxon>
    </lineage>
</organism>
<gene>
    <name evidence="1" type="ORF">IAY_06443</name>
</gene>